<evidence type="ECO:0000256" key="2">
    <source>
        <dbReference type="ARBA" id="ARBA00006175"/>
    </source>
</evidence>
<dbReference type="RefSeq" id="WP_137661952.1">
    <property type="nucleotide sequence ID" value="NZ_BJCR01000028.1"/>
</dbReference>
<evidence type="ECO:0000256" key="4">
    <source>
        <dbReference type="ARBA" id="ARBA00022692"/>
    </source>
</evidence>
<evidence type="ECO:0000256" key="3">
    <source>
        <dbReference type="ARBA" id="ARBA00022448"/>
    </source>
</evidence>
<dbReference type="InterPro" id="IPR023271">
    <property type="entry name" value="Aquaporin-like"/>
</dbReference>
<feature type="transmembrane region" description="Helical" evidence="8">
    <location>
        <begin position="168"/>
        <end position="189"/>
    </location>
</feature>
<comment type="caution">
    <text evidence="9">The sequence shown here is derived from an EMBL/GenBank/DDBJ whole genome shotgun (WGS) entry which is preliminary data.</text>
</comment>
<evidence type="ECO:0000256" key="7">
    <source>
        <dbReference type="RuleBase" id="RU000477"/>
    </source>
</evidence>
<feature type="transmembrane region" description="Helical" evidence="8">
    <location>
        <begin position="216"/>
        <end position="238"/>
    </location>
</feature>
<evidence type="ECO:0000256" key="1">
    <source>
        <dbReference type="ARBA" id="ARBA00004141"/>
    </source>
</evidence>
<feature type="transmembrane region" description="Helical" evidence="8">
    <location>
        <begin position="42"/>
        <end position="67"/>
    </location>
</feature>
<dbReference type="PANTHER" id="PTHR43829:SF9">
    <property type="entry name" value="AQUAPORIN-9"/>
    <property type="match status" value="1"/>
</dbReference>
<dbReference type="GO" id="GO:0005886">
    <property type="term" value="C:plasma membrane"/>
    <property type="evidence" value="ECO:0007669"/>
    <property type="project" value="TreeGrafter"/>
</dbReference>
<accession>A0A480B7H1</accession>
<evidence type="ECO:0000313" key="10">
    <source>
        <dbReference type="Proteomes" id="UP000303581"/>
    </source>
</evidence>
<evidence type="ECO:0000256" key="6">
    <source>
        <dbReference type="ARBA" id="ARBA00023136"/>
    </source>
</evidence>
<gene>
    <name evidence="9" type="ORF">PAGU1579_09890</name>
</gene>
<feature type="transmembrane region" description="Helical" evidence="8">
    <location>
        <begin position="87"/>
        <end position="111"/>
    </location>
</feature>
<dbReference type="InterPro" id="IPR000425">
    <property type="entry name" value="MIP"/>
</dbReference>
<keyword evidence="5 8" id="KW-1133">Transmembrane helix</keyword>
<dbReference type="AlphaFoldDB" id="A0A480B7H1"/>
<keyword evidence="6 8" id="KW-0472">Membrane</keyword>
<dbReference type="EMBL" id="BJCR01000028">
    <property type="protein sequence ID" value="GCL69220.1"/>
    <property type="molecule type" value="Genomic_DNA"/>
</dbReference>
<organism evidence="9 10">
    <name type="scientific">Veillonella tobetsuensis</name>
    <dbReference type="NCBI Taxonomy" id="1110546"/>
    <lineage>
        <taxon>Bacteria</taxon>
        <taxon>Bacillati</taxon>
        <taxon>Bacillota</taxon>
        <taxon>Negativicutes</taxon>
        <taxon>Veillonellales</taxon>
        <taxon>Veillonellaceae</taxon>
        <taxon>Veillonella</taxon>
    </lineage>
</organism>
<dbReference type="Proteomes" id="UP000303581">
    <property type="component" value="Unassembled WGS sequence"/>
</dbReference>
<dbReference type="InterPro" id="IPR022357">
    <property type="entry name" value="MIP_CS"/>
</dbReference>
<protein>
    <submittedName>
        <fullName evidence="9">Glycerol uptake facilitator protein</fullName>
    </submittedName>
</protein>
<dbReference type="PANTHER" id="PTHR43829">
    <property type="entry name" value="AQUAPORIN OR AQUAGLYCEROPORIN RELATED"/>
    <property type="match status" value="1"/>
</dbReference>
<dbReference type="Gene3D" id="1.20.1080.10">
    <property type="entry name" value="Glycerol uptake facilitator protein"/>
    <property type="match status" value="1"/>
</dbReference>
<dbReference type="Pfam" id="PF00230">
    <property type="entry name" value="MIP"/>
    <property type="match status" value="1"/>
</dbReference>
<evidence type="ECO:0000256" key="8">
    <source>
        <dbReference type="SAM" id="Phobius"/>
    </source>
</evidence>
<feature type="transmembrane region" description="Helical" evidence="8">
    <location>
        <begin position="6"/>
        <end position="30"/>
    </location>
</feature>
<dbReference type="PROSITE" id="PS00221">
    <property type="entry name" value="MIP"/>
    <property type="match status" value="1"/>
</dbReference>
<sequence length="244" mass="25607">MDATQVYVSEFIGTAVLMAFGSSCNASLLLKNTITSAIKTNWIGLMFGWGFAVTFAVYTAISLGGVAHLNPAITVAFAAGGLFPQELVIGAVIAQLLGGFLGASITMLHYYPHFKITSPEEGNCVGIFATGPAIDHRGWNLLSEIIATFLFIFCVLLLGPMVNGLAPLIIGFLVASIGFSFGGTTGFALNPARDLPSRIAYAILPVPNKGTANLGYAWVPIVGPMIGGFLAVGAFIWLKAFLNL</sequence>
<reference evidence="9 10" key="1">
    <citation type="submission" date="2019-03" db="EMBL/GenBank/DDBJ databases">
        <title>Draft genome sequences of two Veillonella tobetsuensis clinical isolates from intraoperative bronchial fluids of elderly patients with pulmonary carcinoma.</title>
        <authorList>
            <person name="Akiyama T."/>
        </authorList>
    </citation>
    <scope>NUCLEOTIDE SEQUENCE [LARGE SCALE GENOMIC DNA]</scope>
    <source>
        <strain evidence="9 10">PAGU 1579</strain>
    </source>
</reference>
<comment type="subcellular location">
    <subcellularLocation>
        <location evidence="1">Membrane</location>
        <topology evidence="1">Multi-pass membrane protein</topology>
    </subcellularLocation>
</comment>
<name>A0A480B7H1_9FIRM</name>
<evidence type="ECO:0000313" key="9">
    <source>
        <dbReference type="EMBL" id="GCL69220.1"/>
    </source>
</evidence>
<keyword evidence="10" id="KW-1185">Reference proteome</keyword>
<evidence type="ECO:0000256" key="5">
    <source>
        <dbReference type="ARBA" id="ARBA00022989"/>
    </source>
</evidence>
<keyword evidence="4 7" id="KW-0812">Transmembrane</keyword>
<dbReference type="GO" id="GO:0015254">
    <property type="term" value="F:glycerol channel activity"/>
    <property type="evidence" value="ECO:0007669"/>
    <property type="project" value="TreeGrafter"/>
</dbReference>
<proteinExistence type="inferred from homology"/>
<comment type="similarity">
    <text evidence="2 7">Belongs to the MIP/aquaporin (TC 1.A.8) family.</text>
</comment>
<keyword evidence="3 7" id="KW-0813">Transport</keyword>
<dbReference type="SUPFAM" id="SSF81338">
    <property type="entry name" value="Aquaporin-like"/>
    <property type="match status" value="1"/>
</dbReference>
<feature type="transmembrane region" description="Helical" evidence="8">
    <location>
        <begin position="141"/>
        <end position="162"/>
    </location>
</feature>
<dbReference type="PRINTS" id="PR00783">
    <property type="entry name" value="MINTRINSICP"/>
</dbReference>
<dbReference type="InterPro" id="IPR050363">
    <property type="entry name" value="MIP/Aquaporin"/>
</dbReference>